<name>A0A499V518_STRAX</name>
<reference evidence="1" key="1">
    <citation type="submission" date="2019-04" db="EMBL/GenBank/DDBJ databases">
        <title>Draft genome sequences of Streptomyces avermitilis MC3.</title>
        <authorList>
            <person name="Komaki H."/>
            <person name="Tamura T."/>
            <person name="Hosoyama A."/>
        </authorList>
    </citation>
    <scope>NUCLEOTIDE SEQUENCE</scope>
    <source>
        <strain evidence="1">MC3</strain>
    </source>
</reference>
<dbReference type="EMBL" id="AP019621">
    <property type="protein sequence ID" value="BBJ49374.1"/>
    <property type="molecule type" value="Genomic_DNA"/>
</dbReference>
<organism evidence="1">
    <name type="scientific">Streptomyces avermitilis</name>
    <dbReference type="NCBI Taxonomy" id="33903"/>
    <lineage>
        <taxon>Bacteria</taxon>
        <taxon>Bacillati</taxon>
        <taxon>Actinomycetota</taxon>
        <taxon>Actinomycetes</taxon>
        <taxon>Kitasatosporales</taxon>
        <taxon>Streptomycetaceae</taxon>
        <taxon>Streptomyces</taxon>
    </lineage>
</organism>
<evidence type="ECO:0000313" key="1">
    <source>
        <dbReference type="EMBL" id="BBJ49374.1"/>
    </source>
</evidence>
<dbReference type="AlphaFoldDB" id="A0A499V518"/>
<protein>
    <submittedName>
        <fullName evidence="1">Uncharacterized protein</fullName>
    </submittedName>
</protein>
<proteinExistence type="predicted"/>
<accession>A0A499V518</accession>
<gene>
    <name evidence="1" type="ORF">SAVMC3_20030</name>
</gene>
<sequence>MSGKSLAALFDTWLFQPSKPAASAAKGASLASRTAAATVQPRSWKKIAATNSAHQG</sequence>